<accession>A0A318NHP2</accession>
<reference evidence="2 3" key="1">
    <citation type="submission" date="2018-03" db="EMBL/GenBank/DDBJ databases">
        <title>Bioinformatic expansion and discovery of thiopeptide antibiotics.</title>
        <authorList>
            <person name="Schwalen C.J."/>
            <person name="Hudson G.A."/>
            <person name="Mitchell D.A."/>
        </authorList>
    </citation>
    <scope>NUCLEOTIDE SEQUENCE [LARGE SCALE GENOMIC DNA]</scope>
    <source>
        <strain evidence="2 3">NRRL 8041</strain>
    </source>
</reference>
<name>A0A318NHP2_9ACTN</name>
<keyword evidence="3" id="KW-1185">Reference proteome</keyword>
<evidence type="ECO:0000256" key="1">
    <source>
        <dbReference type="SAM" id="Phobius"/>
    </source>
</evidence>
<keyword evidence="1" id="KW-1133">Transmembrane helix</keyword>
<evidence type="ECO:0000313" key="2">
    <source>
        <dbReference type="EMBL" id="PYC68816.1"/>
    </source>
</evidence>
<feature type="transmembrane region" description="Helical" evidence="1">
    <location>
        <begin position="24"/>
        <end position="47"/>
    </location>
</feature>
<sequence length="216" mass="22629">MPVSRKTGKPSYVRQAQAEQTRRIPLTVVIVLVVVAVLAGGLSGFLIGRPDSTTRAVDGLRAQEAVRDKQQIQELTAVVGDSQKALDTLLTAFDGALEKGQPADAATVQGWQTTITQLVAKHAESPSGTTATNVARGAFRGAINDFAVTVDLFAAALAGPEAQRPRLIEIVKRSRTAAAAAWSVAADQLDQINVDAGLGHQHVYLTGQSGGEGHTD</sequence>
<comment type="caution">
    <text evidence="2">The sequence shown here is derived from an EMBL/GenBank/DDBJ whole genome shotgun (WGS) entry which is preliminary data.</text>
</comment>
<proteinExistence type="predicted"/>
<keyword evidence="1" id="KW-0472">Membrane</keyword>
<dbReference type="Proteomes" id="UP000248333">
    <property type="component" value="Unassembled WGS sequence"/>
</dbReference>
<dbReference type="AlphaFoldDB" id="A0A318NHP2"/>
<evidence type="ECO:0000313" key="3">
    <source>
        <dbReference type="Proteomes" id="UP000248333"/>
    </source>
</evidence>
<keyword evidence="1" id="KW-0812">Transmembrane</keyword>
<protein>
    <submittedName>
        <fullName evidence="2">Uncharacterized protein</fullName>
    </submittedName>
</protein>
<dbReference type="EMBL" id="PYBV01000021">
    <property type="protein sequence ID" value="PYC68816.1"/>
    <property type="molecule type" value="Genomic_DNA"/>
</dbReference>
<organism evidence="2 3">
    <name type="scientific">Micromonospora arborensis</name>
    <dbReference type="NCBI Taxonomy" id="2116518"/>
    <lineage>
        <taxon>Bacteria</taxon>
        <taxon>Bacillati</taxon>
        <taxon>Actinomycetota</taxon>
        <taxon>Actinomycetes</taxon>
        <taxon>Micromonosporales</taxon>
        <taxon>Micromonosporaceae</taxon>
        <taxon>Micromonospora</taxon>
    </lineage>
</organism>
<gene>
    <name evidence="2" type="ORF">C7C45_17710</name>
</gene>